<keyword evidence="1" id="KW-0805">Transcription regulation</keyword>
<dbReference type="SUPFAM" id="SSF51182">
    <property type="entry name" value="RmlC-like cupins"/>
    <property type="match status" value="1"/>
</dbReference>
<accession>A0A4S1DUX7</accession>
<dbReference type="SUPFAM" id="SSF46689">
    <property type="entry name" value="Homeodomain-like"/>
    <property type="match status" value="2"/>
</dbReference>
<dbReference type="SMART" id="SM00342">
    <property type="entry name" value="HTH_ARAC"/>
    <property type="match status" value="1"/>
</dbReference>
<proteinExistence type="predicted"/>
<sequence>MKPQLIRVPNKSDFSFYISNEIVPYFYNPFHYHDKLELTYIIKSTGTRFVSNNIDKFKPGELVLVGPNVPHCWKNDSKYFEKNSKLKAQAIVIHFELNFLGEKFRKIPEMNKIDKLFTESRNGILFSSEITKQIKNKLFDIEHLSGAKKIIHFIEILEILSHDAGKLTLSSSSENYSINDKNLVRMNNVINYITTYYKKDLTVQQLSEITHLTPNAFCRYFKKHTRKTFKEFLNELRISNVCKLLRETDLSINEIAYSNGYNSLSHFIKMFKKIKHMKPYEYRKRTSETKALSNPKFN</sequence>
<dbReference type="InterPro" id="IPR006045">
    <property type="entry name" value="Cupin_1"/>
</dbReference>
<comment type="caution">
    <text evidence="5">The sequence shown here is derived from an EMBL/GenBank/DDBJ whole genome shotgun (WGS) entry which is preliminary data.</text>
</comment>
<dbReference type="Pfam" id="PF12833">
    <property type="entry name" value="HTH_18"/>
    <property type="match status" value="1"/>
</dbReference>
<keyword evidence="2" id="KW-0238">DNA-binding</keyword>
<dbReference type="InterPro" id="IPR011051">
    <property type="entry name" value="RmlC_Cupin_sf"/>
</dbReference>
<dbReference type="PROSITE" id="PS01124">
    <property type="entry name" value="HTH_ARAC_FAMILY_2"/>
    <property type="match status" value="1"/>
</dbReference>
<evidence type="ECO:0000256" key="1">
    <source>
        <dbReference type="ARBA" id="ARBA00023015"/>
    </source>
</evidence>
<dbReference type="GO" id="GO:0043565">
    <property type="term" value="F:sequence-specific DNA binding"/>
    <property type="evidence" value="ECO:0007669"/>
    <property type="project" value="InterPro"/>
</dbReference>
<name>A0A4S1DUX7_9FLAO</name>
<dbReference type="InterPro" id="IPR014710">
    <property type="entry name" value="RmlC-like_jellyroll"/>
</dbReference>
<dbReference type="GO" id="GO:0003700">
    <property type="term" value="F:DNA-binding transcription factor activity"/>
    <property type="evidence" value="ECO:0007669"/>
    <property type="project" value="InterPro"/>
</dbReference>
<dbReference type="InterPro" id="IPR018060">
    <property type="entry name" value="HTH_AraC"/>
</dbReference>
<dbReference type="Gene3D" id="1.10.10.60">
    <property type="entry name" value="Homeodomain-like"/>
    <property type="match status" value="2"/>
</dbReference>
<dbReference type="Proteomes" id="UP000307602">
    <property type="component" value="Unassembled WGS sequence"/>
</dbReference>
<organism evidence="5 6">
    <name type="scientific">Flavivirga rizhaonensis</name>
    <dbReference type="NCBI Taxonomy" id="2559571"/>
    <lineage>
        <taxon>Bacteria</taxon>
        <taxon>Pseudomonadati</taxon>
        <taxon>Bacteroidota</taxon>
        <taxon>Flavobacteriia</taxon>
        <taxon>Flavobacteriales</taxon>
        <taxon>Flavobacteriaceae</taxon>
        <taxon>Flavivirga</taxon>
    </lineage>
</organism>
<dbReference type="Pfam" id="PF00190">
    <property type="entry name" value="Cupin_1"/>
    <property type="match status" value="1"/>
</dbReference>
<evidence type="ECO:0000313" key="6">
    <source>
        <dbReference type="Proteomes" id="UP000307602"/>
    </source>
</evidence>
<gene>
    <name evidence="5" type="ORF">EM932_13495</name>
</gene>
<dbReference type="PANTHER" id="PTHR43280">
    <property type="entry name" value="ARAC-FAMILY TRANSCRIPTIONAL REGULATOR"/>
    <property type="match status" value="1"/>
</dbReference>
<dbReference type="Gene3D" id="2.60.120.10">
    <property type="entry name" value="Jelly Rolls"/>
    <property type="match status" value="1"/>
</dbReference>
<dbReference type="CDD" id="cd06976">
    <property type="entry name" value="cupin_MtlR-like_N"/>
    <property type="match status" value="1"/>
</dbReference>
<dbReference type="EMBL" id="SRSO01000019">
    <property type="protein sequence ID" value="TGV01847.1"/>
    <property type="molecule type" value="Genomic_DNA"/>
</dbReference>
<dbReference type="InterPro" id="IPR009057">
    <property type="entry name" value="Homeodomain-like_sf"/>
</dbReference>
<dbReference type="RefSeq" id="WP_135877719.1">
    <property type="nucleotide sequence ID" value="NZ_SRSO01000019.1"/>
</dbReference>
<feature type="domain" description="HTH araC/xylS-type" evidence="4">
    <location>
        <begin position="187"/>
        <end position="285"/>
    </location>
</feature>
<evidence type="ECO:0000313" key="5">
    <source>
        <dbReference type="EMBL" id="TGV01847.1"/>
    </source>
</evidence>
<dbReference type="PANTHER" id="PTHR43280:SF27">
    <property type="entry name" value="TRANSCRIPTIONAL REGULATOR MTLR"/>
    <property type="match status" value="1"/>
</dbReference>
<evidence type="ECO:0000256" key="3">
    <source>
        <dbReference type="ARBA" id="ARBA00023163"/>
    </source>
</evidence>
<keyword evidence="6" id="KW-1185">Reference proteome</keyword>
<evidence type="ECO:0000259" key="4">
    <source>
        <dbReference type="PROSITE" id="PS01124"/>
    </source>
</evidence>
<dbReference type="OrthoDB" id="1410704at2"/>
<protein>
    <submittedName>
        <fullName evidence="5">AraC family transcriptional regulator</fullName>
    </submittedName>
</protein>
<keyword evidence="3" id="KW-0804">Transcription</keyword>
<reference evidence="5 6" key="1">
    <citation type="submission" date="2019-04" db="EMBL/GenBank/DDBJ databases">
        <authorList>
            <person name="Liu A."/>
        </authorList>
    </citation>
    <scope>NUCLEOTIDE SEQUENCE [LARGE SCALE GENOMIC DNA]</scope>
    <source>
        <strain evidence="5 6">RZ03</strain>
    </source>
</reference>
<dbReference type="AlphaFoldDB" id="A0A4S1DUX7"/>
<evidence type="ECO:0000256" key="2">
    <source>
        <dbReference type="ARBA" id="ARBA00023125"/>
    </source>
</evidence>